<sequence length="391" mass="42544">MKYPRLDIDCSKIHHNAQRLISQLSLKNISVTPVTKVFLGNPIIAQVLVDAGAEMFADSRVENIQKMRQAGISVPKMLIRTPMLSQAASVVRCCEISLNTEVTVIQRLSNVAKQSNINHGIIIMVELGDLREGVMPNRVIAFIDKIISLPNIIIRGIGTNLACRYGVAPDDTKMELLSNLANEIEAIFGINLDVISGGNSASIHWALNYTGRTRVNNLRIGEAIYLGCEPLTKDKIEGLYTDAITLTAEVIESKIKPSLPCGVRGGNAFGEKENISNKGSVSQIILALGRQDVCVTGLSAPDGTKIVSSTSDHLIMETSGAPLLVGQKIDFNLDYSALLSCMSSAHIHHSYNSLSDLLPKKEINDTDDNSKTNHTIHQCYSERLSVKPDSN</sequence>
<accession>A0A2N8ZIB6</accession>
<evidence type="ECO:0000313" key="5">
    <source>
        <dbReference type="EMBL" id="SON51631.1"/>
    </source>
</evidence>
<reference evidence="5 6" key="1">
    <citation type="submission" date="2017-10" db="EMBL/GenBank/DDBJ databases">
        <authorList>
            <person name="Banno H."/>
            <person name="Chua N.-H."/>
        </authorList>
    </citation>
    <scope>NUCLEOTIDE SEQUENCE [LARGE SCALE GENOMIC DNA]</scope>
    <source>
        <strain evidence="5">Vibrio tapetis CECT4600</strain>
    </source>
</reference>
<dbReference type="GO" id="GO:0008784">
    <property type="term" value="F:alanine racemase activity"/>
    <property type="evidence" value="ECO:0007669"/>
    <property type="project" value="TreeGrafter"/>
</dbReference>
<dbReference type="Gene3D" id="3.20.20.10">
    <property type="entry name" value="Alanine racemase"/>
    <property type="match status" value="1"/>
</dbReference>
<gene>
    <name evidence="5" type="ORF">VTAP4600_B0020</name>
</gene>
<feature type="domain" description="Alanine racemase N-terminal" evidence="4">
    <location>
        <begin position="8"/>
        <end position="226"/>
    </location>
</feature>
<dbReference type="Pfam" id="PF01168">
    <property type="entry name" value="Ala_racemase_N"/>
    <property type="match status" value="1"/>
</dbReference>
<keyword evidence="2" id="KW-0663">Pyridoxal phosphate</keyword>
<evidence type="ECO:0000256" key="2">
    <source>
        <dbReference type="ARBA" id="ARBA00022898"/>
    </source>
</evidence>
<dbReference type="InterPro" id="IPR029066">
    <property type="entry name" value="PLP-binding_barrel"/>
</dbReference>
<dbReference type="EMBL" id="LT960612">
    <property type="protein sequence ID" value="SON51631.1"/>
    <property type="molecule type" value="Genomic_DNA"/>
</dbReference>
<protein>
    <submittedName>
        <fullName evidence="5">Predicted amino acid racemase</fullName>
    </submittedName>
</protein>
<dbReference type="GO" id="GO:0030170">
    <property type="term" value="F:pyridoxal phosphate binding"/>
    <property type="evidence" value="ECO:0007669"/>
    <property type="project" value="TreeGrafter"/>
</dbReference>
<dbReference type="KEGG" id="vta:B0020"/>
<dbReference type="Proteomes" id="UP000235828">
    <property type="component" value="Chromosome B"/>
</dbReference>
<dbReference type="OrthoDB" id="504078at2"/>
<evidence type="ECO:0000259" key="4">
    <source>
        <dbReference type="Pfam" id="PF01168"/>
    </source>
</evidence>
<dbReference type="GO" id="GO:0005829">
    <property type="term" value="C:cytosol"/>
    <property type="evidence" value="ECO:0007669"/>
    <property type="project" value="TreeGrafter"/>
</dbReference>
<dbReference type="InterPro" id="IPR001608">
    <property type="entry name" value="Ala_racemase_N"/>
</dbReference>
<comment type="cofactor">
    <cofactor evidence="1">
        <name>pyridoxal 5'-phosphate</name>
        <dbReference type="ChEBI" id="CHEBI:597326"/>
    </cofactor>
</comment>
<dbReference type="PANTHER" id="PTHR30511">
    <property type="entry name" value="ALANINE RACEMASE"/>
    <property type="match status" value="1"/>
</dbReference>
<evidence type="ECO:0000256" key="3">
    <source>
        <dbReference type="ARBA" id="ARBA00023235"/>
    </source>
</evidence>
<evidence type="ECO:0000256" key="1">
    <source>
        <dbReference type="ARBA" id="ARBA00001933"/>
    </source>
</evidence>
<keyword evidence="6" id="KW-1185">Reference proteome</keyword>
<dbReference type="CDD" id="cd06815">
    <property type="entry name" value="PLPDE_III_AR_like_1"/>
    <property type="match status" value="1"/>
</dbReference>
<keyword evidence="3" id="KW-0413">Isomerase</keyword>
<dbReference type="SUPFAM" id="SSF51419">
    <property type="entry name" value="PLP-binding barrel"/>
    <property type="match status" value="1"/>
</dbReference>
<dbReference type="AlphaFoldDB" id="A0A2N8ZIB6"/>
<evidence type="ECO:0000313" key="6">
    <source>
        <dbReference type="Proteomes" id="UP000235828"/>
    </source>
</evidence>
<organism evidence="5 6">
    <name type="scientific">Vibrio tapetis subsp. tapetis</name>
    <dbReference type="NCBI Taxonomy" id="1671868"/>
    <lineage>
        <taxon>Bacteria</taxon>
        <taxon>Pseudomonadati</taxon>
        <taxon>Pseudomonadota</taxon>
        <taxon>Gammaproteobacteria</taxon>
        <taxon>Vibrionales</taxon>
        <taxon>Vibrionaceae</taxon>
        <taxon>Vibrio</taxon>
    </lineage>
</organism>
<dbReference type="InterPro" id="IPR000821">
    <property type="entry name" value="Ala_racemase"/>
</dbReference>
<proteinExistence type="predicted"/>
<dbReference type="PANTHER" id="PTHR30511:SF3">
    <property type="entry name" value="LYSINE RACEMASE"/>
    <property type="match status" value="1"/>
</dbReference>
<dbReference type="RefSeq" id="WP_102524053.1">
    <property type="nucleotide sequence ID" value="NZ_LT960612.1"/>
</dbReference>
<name>A0A2N8ZIB6_9VIBR</name>